<evidence type="ECO:0000313" key="4">
    <source>
        <dbReference type="EMBL" id="CAF0728541.1"/>
    </source>
</evidence>
<dbReference type="Pfam" id="PF13424">
    <property type="entry name" value="TPR_12"/>
    <property type="match status" value="2"/>
</dbReference>
<dbReference type="PANTHER" id="PTHR45641">
    <property type="entry name" value="TETRATRICOPEPTIDE REPEAT PROTEIN (AFU_ORTHOLOGUE AFUA_6G03870)"/>
    <property type="match status" value="1"/>
</dbReference>
<dbReference type="EMBL" id="CAJNOM010000156">
    <property type="protein sequence ID" value="CAF1154295.1"/>
    <property type="molecule type" value="Genomic_DNA"/>
</dbReference>
<gene>
    <name evidence="5" type="ORF">BJG266_LOCUS7693</name>
    <name evidence="6" type="ORF">QVE165_LOCUS23193</name>
    <name evidence="4" type="ORF">QVE165_LOCUS52</name>
</gene>
<evidence type="ECO:0000313" key="5">
    <source>
        <dbReference type="EMBL" id="CAF0848149.1"/>
    </source>
</evidence>
<reference evidence="4" key="1">
    <citation type="submission" date="2021-02" db="EMBL/GenBank/DDBJ databases">
        <authorList>
            <person name="Nowell W R."/>
        </authorList>
    </citation>
    <scope>NUCLEOTIDE SEQUENCE</scope>
</reference>
<dbReference type="PROSITE" id="PS50005">
    <property type="entry name" value="TPR"/>
    <property type="match status" value="3"/>
</dbReference>
<keyword evidence="2 3" id="KW-0802">TPR repeat</keyword>
<dbReference type="EMBL" id="CAJNOM010000001">
    <property type="protein sequence ID" value="CAF0728541.1"/>
    <property type="molecule type" value="Genomic_DNA"/>
</dbReference>
<dbReference type="PANTHER" id="PTHR45641:SF19">
    <property type="entry name" value="NEPHROCYSTIN-3"/>
    <property type="match status" value="1"/>
</dbReference>
<name>A0A813N769_9BILA</name>
<dbReference type="Proteomes" id="UP000663832">
    <property type="component" value="Unassembled WGS sequence"/>
</dbReference>
<organism evidence="4 7">
    <name type="scientific">Adineta steineri</name>
    <dbReference type="NCBI Taxonomy" id="433720"/>
    <lineage>
        <taxon>Eukaryota</taxon>
        <taxon>Metazoa</taxon>
        <taxon>Spiralia</taxon>
        <taxon>Gnathifera</taxon>
        <taxon>Rotifera</taxon>
        <taxon>Eurotatoria</taxon>
        <taxon>Bdelloidea</taxon>
        <taxon>Adinetida</taxon>
        <taxon>Adinetidae</taxon>
        <taxon>Adineta</taxon>
    </lineage>
</organism>
<dbReference type="Gene3D" id="3.90.176.10">
    <property type="entry name" value="Toxin ADP-ribosyltransferase, Chain A, domain 1"/>
    <property type="match status" value="1"/>
</dbReference>
<comment type="caution">
    <text evidence="4">The sequence shown here is derived from an EMBL/GenBank/DDBJ whole genome shotgun (WGS) entry which is preliminary data.</text>
</comment>
<sequence>MSEDNSSYCNFETYSLIWLDASINSGDNIETQAKFRSFINHLQIFENPDQCEQHIRSVLSQDRIVFVVSGSLGIHLVPKIHSLQQIFSIYIYCANLPFHRQWAQHYIKVKSVCDQFNDLINRIQCDHSDRRQNKSDEPLSMSIFDKDNDYEQSTTGLDGRFLQTQLLITCLIKMKTTLTDKDEFILKCREIYKGNDKQLIFIDEFEREYVDEHSLWWYSRETFLYRLLNKALRIQNIDFLFLFRFFIRDIENQLYENRYLSSTRVYRGQLISLDELNILKRSQNKLISVNSFLSTSLNRQTALFFLGSFPYNDTYERVLFEIDADPRKDGVKPFADLSKFNCFPEEEFLMTIGSVFYLKNIYLGENRIWHIEMELCGNIDGDLHNTFHHLQNQYSLNSRGLLEFGNLLIDMAYFDHAEKYFHRLLQQLTPQHKNIYKCYHGLAKICCEKGNYDLSIDYLNKSFASLKNLKLNDSRTGYIYNSMGEAQQKKGDINQALQSYEKALEIFKKTFKDDDENIAWCYNNLGIIYQDKKQYKEAREYLNKALTIKSKRLPPKHPCLANTYNNLGNIHYYLHEYDEALEMYQSSYEILSKSMTPGHPSIARLLMNLGIIYETTQNFSEAKMNYEKAHFIRTKILSSSHPDLIHTKNDIIRLSLIQ</sequence>
<dbReference type="InterPro" id="IPR011990">
    <property type="entry name" value="TPR-like_helical_dom_sf"/>
</dbReference>
<dbReference type="InterPro" id="IPR019734">
    <property type="entry name" value="TPR_rpt"/>
</dbReference>
<protein>
    <submittedName>
        <fullName evidence="4">Uncharacterized protein</fullName>
    </submittedName>
</protein>
<dbReference type="Gene3D" id="1.25.40.10">
    <property type="entry name" value="Tetratricopeptide repeat domain"/>
    <property type="match status" value="2"/>
</dbReference>
<dbReference type="EMBL" id="CAJNOI010000023">
    <property type="protein sequence ID" value="CAF0848149.1"/>
    <property type="molecule type" value="Genomic_DNA"/>
</dbReference>
<evidence type="ECO:0000256" key="1">
    <source>
        <dbReference type="ARBA" id="ARBA00022737"/>
    </source>
</evidence>
<proteinExistence type="predicted"/>
<dbReference type="OrthoDB" id="19588at2759"/>
<dbReference type="SUPFAM" id="SSF56399">
    <property type="entry name" value="ADP-ribosylation"/>
    <property type="match status" value="1"/>
</dbReference>
<feature type="repeat" description="TPR" evidence="3">
    <location>
        <begin position="477"/>
        <end position="510"/>
    </location>
</feature>
<keyword evidence="7" id="KW-1185">Reference proteome</keyword>
<dbReference type="SUPFAM" id="SSF48452">
    <property type="entry name" value="TPR-like"/>
    <property type="match status" value="2"/>
</dbReference>
<evidence type="ECO:0000313" key="7">
    <source>
        <dbReference type="Proteomes" id="UP000663832"/>
    </source>
</evidence>
<keyword evidence="1" id="KW-0677">Repeat</keyword>
<dbReference type="AlphaFoldDB" id="A0A813N769"/>
<feature type="repeat" description="TPR" evidence="3">
    <location>
        <begin position="519"/>
        <end position="552"/>
    </location>
</feature>
<evidence type="ECO:0000256" key="2">
    <source>
        <dbReference type="ARBA" id="ARBA00022803"/>
    </source>
</evidence>
<evidence type="ECO:0000313" key="6">
    <source>
        <dbReference type="EMBL" id="CAF1154295.1"/>
    </source>
</evidence>
<feature type="repeat" description="TPR" evidence="3">
    <location>
        <begin position="561"/>
        <end position="594"/>
    </location>
</feature>
<dbReference type="Proteomes" id="UP000663877">
    <property type="component" value="Unassembled WGS sequence"/>
</dbReference>
<accession>A0A813N769</accession>
<evidence type="ECO:0000256" key="3">
    <source>
        <dbReference type="PROSITE-ProRule" id="PRU00339"/>
    </source>
</evidence>
<dbReference type="SMART" id="SM00028">
    <property type="entry name" value="TPR"/>
    <property type="match status" value="5"/>
</dbReference>